<evidence type="ECO:0000313" key="4">
    <source>
        <dbReference type="EMBL" id="SDR99803.1"/>
    </source>
</evidence>
<feature type="chain" id="PRO_5038685905" evidence="2">
    <location>
        <begin position="27"/>
        <end position="203"/>
    </location>
</feature>
<dbReference type="Proteomes" id="UP000199649">
    <property type="component" value="Chromosome I"/>
</dbReference>
<dbReference type="InterPro" id="IPR005183">
    <property type="entry name" value="DUF305_CopM-like"/>
</dbReference>
<evidence type="ECO:0000256" key="2">
    <source>
        <dbReference type="SAM" id="SignalP"/>
    </source>
</evidence>
<feature type="region of interest" description="Disordered" evidence="1">
    <location>
        <begin position="31"/>
        <end position="51"/>
    </location>
</feature>
<protein>
    <submittedName>
        <fullName evidence="4">Uncharacterized conserved protein, DUF305 family</fullName>
    </submittedName>
</protein>
<sequence length="203" mass="21356">MHMHTFRALTARVLTAGALVAGLALAGCATGGTGSAQPTPTASGTASAQQPNAADTMFTMMMIPHHEQAIEMSDVVLGKPDVDPRVRDLAQRIKDAQGPEIAQMEAWLDAWGMHADPHAGMGHGGGMGGMMSEDDIEALEQADGAAASALFLEQMIEHHEGAIEMAETEVRQGAMPDVIALAESIIESQRAEITEMEGLLDEL</sequence>
<dbReference type="RefSeq" id="WP_231945611.1">
    <property type="nucleotide sequence ID" value="NZ_LT629734.1"/>
</dbReference>
<gene>
    <name evidence="4" type="ORF">SAMN04489719_1302</name>
</gene>
<feature type="signal peptide" evidence="2">
    <location>
        <begin position="1"/>
        <end position="26"/>
    </location>
</feature>
<keyword evidence="5" id="KW-1185">Reference proteome</keyword>
<accession>A0A1H1NLR3</accession>
<dbReference type="PANTHER" id="PTHR36933:SF1">
    <property type="entry name" value="SLL0788 PROTEIN"/>
    <property type="match status" value="1"/>
</dbReference>
<dbReference type="STRING" id="684552.SAMN04489719_1302"/>
<evidence type="ECO:0000259" key="3">
    <source>
        <dbReference type="Pfam" id="PF03713"/>
    </source>
</evidence>
<dbReference type="EMBL" id="LT629734">
    <property type="protein sequence ID" value="SDR99803.1"/>
    <property type="molecule type" value="Genomic_DNA"/>
</dbReference>
<feature type="compositionally biased region" description="Polar residues" evidence="1">
    <location>
        <begin position="35"/>
        <end position="51"/>
    </location>
</feature>
<dbReference type="Pfam" id="PF03713">
    <property type="entry name" value="DUF305"/>
    <property type="match status" value="1"/>
</dbReference>
<dbReference type="AlphaFoldDB" id="A0A1H1NLR3"/>
<keyword evidence="2" id="KW-0732">Signal</keyword>
<organism evidence="4 5">
    <name type="scientific">Agrococcus carbonis</name>
    <dbReference type="NCBI Taxonomy" id="684552"/>
    <lineage>
        <taxon>Bacteria</taxon>
        <taxon>Bacillati</taxon>
        <taxon>Actinomycetota</taxon>
        <taxon>Actinomycetes</taxon>
        <taxon>Micrococcales</taxon>
        <taxon>Microbacteriaceae</taxon>
        <taxon>Agrococcus</taxon>
    </lineage>
</organism>
<evidence type="ECO:0000256" key="1">
    <source>
        <dbReference type="SAM" id="MobiDB-lite"/>
    </source>
</evidence>
<dbReference type="PANTHER" id="PTHR36933">
    <property type="entry name" value="SLL0788 PROTEIN"/>
    <property type="match status" value="1"/>
</dbReference>
<proteinExistence type="predicted"/>
<evidence type="ECO:0000313" key="5">
    <source>
        <dbReference type="Proteomes" id="UP000199649"/>
    </source>
</evidence>
<dbReference type="Gene3D" id="1.20.1260.10">
    <property type="match status" value="1"/>
</dbReference>
<feature type="domain" description="DUF305" evidence="3">
    <location>
        <begin position="55"/>
        <end position="200"/>
    </location>
</feature>
<dbReference type="InterPro" id="IPR012347">
    <property type="entry name" value="Ferritin-like"/>
</dbReference>
<reference evidence="5" key="1">
    <citation type="submission" date="2016-10" db="EMBL/GenBank/DDBJ databases">
        <authorList>
            <person name="Varghese N."/>
            <person name="Submissions S."/>
        </authorList>
    </citation>
    <scope>NUCLEOTIDE SEQUENCE [LARGE SCALE GENOMIC DNA]</scope>
    <source>
        <strain evidence="5">DSM 22965</strain>
    </source>
</reference>
<dbReference type="PROSITE" id="PS51257">
    <property type="entry name" value="PROKAR_LIPOPROTEIN"/>
    <property type="match status" value="1"/>
</dbReference>
<name>A0A1H1NLR3_9MICO</name>